<dbReference type="SUPFAM" id="SSF159888">
    <property type="entry name" value="YdhG-like"/>
    <property type="match status" value="1"/>
</dbReference>
<accession>A0A931E6D9</accession>
<dbReference type="RefSeq" id="WP_196989919.1">
    <property type="nucleotide sequence ID" value="NZ_JADWYR010000001.1"/>
</dbReference>
<keyword evidence="3" id="KW-1185">Reference proteome</keyword>
<dbReference type="Proteomes" id="UP000628448">
    <property type="component" value="Unassembled WGS sequence"/>
</dbReference>
<protein>
    <submittedName>
        <fullName evidence="2">DUF1801 domain-containing protein</fullName>
    </submittedName>
</protein>
<evidence type="ECO:0000259" key="1">
    <source>
        <dbReference type="Pfam" id="PF08818"/>
    </source>
</evidence>
<dbReference type="AlphaFoldDB" id="A0A931E6D9"/>
<evidence type="ECO:0000313" key="3">
    <source>
        <dbReference type="Proteomes" id="UP000628448"/>
    </source>
</evidence>
<feature type="domain" description="YdhG-like" evidence="1">
    <location>
        <begin position="20"/>
        <end position="111"/>
    </location>
</feature>
<proteinExistence type="predicted"/>
<dbReference type="EMBL" id="JADWYR010000001">
    <property type="protein sequence ID" value="MBG9375893.1"/>
    <property type="molecule type" value="Genomic_DNA"/>
</dbReference>
<reference evidence="2" key="1">
    <citation type="submission" date="2020-11" db="EMBL/GenBank/DDBJ databases">
        <title>Bacterial whole genome sequence for Panacibacter sp. DH6.</title>
        <authorList>
            <person name="Le V."/>
            <person name="Ko S."/>
            <person name="Ahn C.-Y."/>
            <person name="Oh H.-M."/>
        </authorList>
    </citation>
    <scope>NUCLEOTIDE SEQUENCE</scope>
    <source>
        <strain evidence="2">DH6</strain>
    </source>
</reference>
<dbReference type="Gene3D" id="3.90.1150.200">
    <property type="match status" value="1"/>
</dbReference>
<gene>
    <name evidence="2" type="ORF">I5907_06585</name>
</gene>
<comment type="caution">
    <text evidence="2">The sequence shown here is derived from an EMBL/GenBank/DDBJ whole genome shotgun (WGS) entry which is preliminary data.</text>
</comment>
<evidence type="ECO:0000313" key="2">
    <source>
        <dbReference type="EMBL" id="MBG9375893.1"/>
    </source>
</evidence>
<organism evidence="2 3">
    <name type="scientific">Panacibacter microcysteis</name>
    <dbReference type="NCBI Taxonomy" id="2793269"/>
    <lineage>
        <taxon>Bacteria</taxon>
        <taxon>Pseudomonadati</taxon>
        <taxon>Bacteroidota</taxon>
        <taxon>Chitinophagia</taxon>
        <taxon>Chitinophagales</taxon>
        <taxon>Chitinophagaceae</taxon>
        <taxon>Panacibacter</taxon>
    </lineage>
</organism>
<sequence>MPAKPANIDEYINSFPAVTKAYLQQVRSLIRKLVPQAAETISYGMAAYNLHDTYLIYFAGFKNHISMYPFPSGNPVFDKAFADYKTSGKGTVQFPLNKPLPADLVTKLVLYRVEAVAKKNTAKKAAGKI</sequence>
<dbReference type="Pfam" id="PF08818">
    <property type="entry name" value="DUF1801"/>
    <property type="match status" value="1"/>
</dbReference>
<dbReference type="InterPro" id="IPR014922">
    <property type="entry name" value="YdhG-like"/>
</dbReference>
<name>A0A931E6D9_9BACT</name>